<dbReference type="InterPro" id="IPR016152">
    <property type="entry name" value="PTrfase/Anion_transptr"/>
</dbReference>
<feature type="non-terminal residue" evidence="9">
    <location>
        <position position="197"/>
    </location>
</feature>
<dbReference type="InterPro" id="IPR004715">
    <property type="entry name" value="PTS_IIA_fruc"/>
</dbReference>
<evidence type="ECO:0000313" key="10">
    <source>
        <dbReference type="Proteomes" id="UP000538929"/>
    </source>
</evidence>
<sequence>MSTLISAELVDLDLSATTREDATRALAERMAARGRVTDLDGFLADVAAREAQMPTGLEGGIGIPHCRSVHVTEPTLAFGRSAGGIDFGASDGPADLIFLIAAPAGGDRDHLSILASLARELMREEFTTALREVTDPGRAAALIAGESAPAEPSEGGAAGAAGAGATMAGEEDVPATPPAGDAQAADATDTGTAPTGP</sequence>
<name>A0A7W3Y4F0_9ACTN</name>
<evidence type="ECO:0000256" key="5">
    <source>
        <dbReference type="ARBA" id="ARBA00022679"/>
    </source>
</evidence>
<dbReference type="PANTHER" id="PTHR47738">
    <property type="entry name" value="PTS SYSTEM FRUCTOSE-LIKE EIIA COMPONENT-RELATED"/>
    <property type="match status" value="1"/>
</dbReference>
<evidence type="ECO:0000256" key="2">
    <source>
        <dbReference type="ARBA" id="ARBA00022448"/>
    </source>
</evidence>
<dbReference type="InterPro" id="IPR051541">
    <property type="entry name" value="PTS_SugarTrans_NitroReg"/>
</dbReference>
<keyword evidence="3" id="KW-0597">Phosphoprotein</keyword>
<dbReference type="InterPro" id="IPR002178">
    <property type="entry name" value="PTS_EIIA_type-2_dom"/>
</dbReference>
<reference evidence="10" key="1">
    <citation type="submission" date="2019-10" db="EMBL/GenBank/DDBJ databases">
        <title>Streptomyces sp. nov., a novel actinobacterium isolated from alkaline environment.</title>
        <authorList>
            <person name="Golinska P."/>
        </authorList>
    </citation>
    <scope>NUCLEOTIDE SEQUENCE [LARGE SCALE GENOMIC DNA]</scope>
    <source>
        <strain evidence="10">DSM 42118</strain>
    </source>
</reference>
<keyword evidence="4" id="KW-0762">Sugar transport</keyword>
<organism evidence="9 10">
    <name type="scientific">Streptomyces alkaliphilus</name>
    <dbReference type="NCBI Taxonomy" id="1472722"/>
    <lineage>
        <taxon>Bacteria</taxon>
        <taxon>Bacillati</taxon>
        <taxon>Actinomycetota</taxon>
        <taxon>Actinomycetes</taxon>
        <taxon>Kitasatosporales</taxon>
        <taxon>Streptomycetaceae</taxon>
        <taxon>Streptomyces</taxon>
    </lineage>
</organism>
<dbReference type="GO" id="GO:0009401">
    <property type="term" value="P:phosphoenolpyruvate-dependent sugar phosphotransferase system"/>
    <property type="evidence" value="ECO:0007669"/>
    <property type="project" value="UniProtKB-KW"/>
</dbReference>
<keyword evidence="6" id="KW-0598">Phosphotransferase system</keyword>
<keyword evidence="5" id="KW-0808">Transferase</keyword>
<keyword evidence="2" id="KW-0813">Transport</keyword>
<keyword evidence="10" id="KW-1185">Reference proteome</keyword>
<dbReference type="GO" id="GO:0005737">
    <property type="term" value="C:cytoplasm"/>
    <property type="evidence" value="ECO:0007669"/>
    <property type="project" value="UniProtKB-SubCell"/>
</dbReference>
<evidence type="ECO:0000256" key="4">
    <source>
        <dbReference type="ARBA" id="ARBA00022597"/>
    </source>
</evidence>
<feature type="compositionally biased region" description="Low complexity" evidence="7">
    <location>
        <begin position="146"/>
        <end position="155"/>
    </location>
</feature>
<dbReference type="PROSITE" id="PS51094">
    <property type="entry name" value="PTS_EIIA_TYPE_2"/>
    <property type="match status" value="1"/>
</dbReference>
<dbReference type="Proteomes" id="UP000538929">
    <property type="component" value="Unassembled WGS sequence"/>
</dbReference>
<dbReference type="Gene3D" id="3.40.930.10">
    <property type="entry name" value="Mannitol-specific EII, Chain A"/>
    <property type="match status" value="1"/>
</dbReference>
<feature type="domain" description="PTS EIIA type-2" evidence="8">
    <location>
        <begin position="3"/>
        <end position="146"/>
    </location>
</feature>
<dbReference type="CDD" id="cd00211">
    <property type="entry name" value="PTS_IIA_fru"/>
    <property type="match status" value="1"/>
</dbReference>
<proteinExistence type="predicted"/>
<dbReference type="EMBL" id="VKHT01001588">
    <property type="protein sequence ID" value="MBB0247317.1"/>
    <property type="molecule type" value="Genomic_DNA"/>
</dbReference>
<evidence type="ECO:0000256" key="7">
    <source>
        <dbReference type="SAM" id="MobiDB-lite"/>
    </source>
</evidence>
<accession>A0A7W3Y4F0</accession>
<evidence type="ECO:0000256" key="1">
    <source>
        <dbReference type="ARBA" id="ARBA00004496"/>
    </source>
</evidence>
<dbReference type="PANTHER" id="PTHR47738:SF2">
    <property type="entry name" value="PTS SYSTEM FRUCTOSE-LIKE EIIA COMPONENT"/>
    <property type="match status" value="1"/>
</dbReference>
<dbReference type="SUPFAM" id="SSF55804">
    <property type="entry name" value="Phoshotransferase/anion transport protein"/>
    <property type="match status" value="1"/>
</dbReference>
<feature type="region of interest" description="Disordered" evidence="7">
    <location>
        <begin position="146"/>
        <end position="197"/>
    </location>
</feature>
<comment type="caution">
    <text evidence="9">The sequence shown here is derived from an EMBL/GenBank/DDBJ whole genome shotgun (WGS) entry which is preliminary data.</text>
</comment>
<dbReference type="RefSeq" id="WP_182608518.1">
    <property type="nucleotide sequence ID" value="NZ_VKHT01001588.1"/>
</dbReference>
<comment type="subcellular location">
    <subcellularLocation>
        <location evidence="1">Cytoplasm</location>
    </subcellularLocation>
</comment>
<feature type="compositionally biased region" description="Low complexity" evidence="7">
    <location>
        <begin position="178"/>
        <end position="197"/>
    </location>
</feature>
<dbReference type="NCBIfam" id="TIGR00848">
    <property type="entry name" value="fruA"/>
    <property type="match status" value="1"/>
</dbReference>
<dbReference type="GO" id="GO:0008982">
    <property type="term" value="F:protein-N(PI)-phosphohistidine-sugar phosphotransferase activity"/>
    <property type="evidence" value="ECO:0007669"/>
    <property type="project" value="InterPro"/>
</dbReference>
<protein>
    <submittedName>
        <fullName evidence="9">PTS lactose transporter subunit IIC</fullName>
    </submittedName>
</protein>
<evidence type="ECO:0000256" key="3">
    <source>
        <dbReference type="ARBA" id="ARBA00022553"/>
    </source>
</evidence>
<dbReference type="Pfam" id="PF00359">
    <property type="entry name" value="PTS_EIIA_2"/>
    <property type="match status" value="1"/>
</dbReference>
<dbReference type="GO" id="GO:0016020">
    <property type="term" value="C:membrane"/>
    <property type="evidence" value="ECO:0007669"/>
    <property type="project" value="InterPro"/>
</dbReference>
<evidence type="ECO:0000259" key="8">
    <source>
        <dbReference type="PROSITE" id="PS51094"/>
    </source>
</evidence>
<evidence type="ECO:0000313" key="9">
    <source>
        <dbReference type="EMBL" id="MBB0247317.1"/>
    </source>
</evidence>
<evidence type="ECO:0000256" key="6">
    <source>
        <dbReference type="ARBA" id="ARBA00022683"/>
    </source>
</evidence>
<dbReference type="AlphaFoldDB" id="A0A7W3Y4F0"/>
<gene>
    <name evidence="9" type="ORF">FNQ90_25150</name>
</gene>
<dbReference type="FunFam" id="3.40.930.10:FF:000009">
    <property type="entry name" value="PTS system, fructose specific IIABC component"/>
    <property type="match status" value="1"/>
</dbReference>